<dbReference type="GO" id="GO:0005789">
    <property type="term" value="C:endoplasmic reticulum membrane"/>
    <property type="evidence" value="ECO:0007669"/>
    <property type="project" value="TreeGrafter"/>
</dbReference>
<sequence>MRVLTRLTSYAQIGMLGVTFRGSQFIRELFPAGTQIPDWVSSMETNKMHSMLTIHFLGNLLKQNFGNTGAFEIYYDGDVVFSKLKEKRMPRLEEIVDGIRERREERGFKYTKPKEMLPERMRMQGGGQ</sequence>
<evidence type="ECO:0000313" key="4">
    <source>
        <dbReference type="Proteomes" id="UP000198341"/>
    </source>
</evidence>
<dbReference type="SUPFAM" id="SSF52833">
    <property type="entry name" value="Thioredoxin-like"/>
    <property type="match status" value="1"/>
</dbReference>
<dbReference type="Gene3D" id="3.40.30.10">
    <property type="entry name" value="Glutaredoxin"/>
    <property type="match status" value="1"/>
</dbReference>
<dbReference type="eggNOG" id="KOG3286">
    <property type="taxonomic scope" value="Eukaryota"/>
</dbReference>
<keyword evidence="1" id="KW-0732">Signal</keyword>
<dbReference type="InterPro" id="IPR011893">
    <property type="entry name" value="Selenoprotein_Rdx-typ"/>
</dbReference>
<proteinExistence type="predicted"/>
<dbReference type="STRING" id="41875.K8FI19"/>
<keyword evidence="2" id="KW-0676">Redox-active center</keyword>
<name>K8FI19_9CHLO</name>
<accession>K8FI19</accession>
<dbReference type="InterPro" id="IPR036249">
    <property type="entry name" value="Thioredoxin-like_sf"/>
</dbReference>
<evidence type="ECO:0000256" key="1">
    <source>
        <dbReference type="ARBA" id="ARBA00022729"/>
    </source>
</evidence>
<dbReference type="InterPro" id="IPR019389">
    <property type="entry name" value="Selenoprotein_T"/>
</dbReference>
<organism evidence="3 4">
    <name type="scientific">Bathycoccus prasinos</name>
    <dbReference type="NCBI Taxonomy" id="41875"/>
    <lineage>
        <taxon>Eukaryota</taxon>
        <taxon>Viridiplantae</taxon>
        <taxon>Chlorophyta</taxon>
        <taxon>Mamiellophyceae</taxon>
        <taxon>Mamiellales</taxon>
        <taxon>Bathycoccaceae</taxon>
        <taxon>Bathycoccus</taxon>
    </lineage>
</organism>
<protein>
    <submittedName>
        <fullName evidence="3">Uncharacterized protein</fullName>
    </submittedName>
</protein>
<dbReference type="PANTHER" id="PTHR13544">
    <property type="entry name" value="SELENOPROTEIN T"/>
    <property type="match status" value="1"/>
</dbReference>
<dbReference type="Pfam" id="PF10262">
    <property type="entry name" value="Rdx"/>
    <property type="match status" value="1"/>
</dbReference>
<gene>
    <name evidence="3" type="ORF">Bathy07g01060</name>
</gene>
<dbReference type="PANTHER" id="PTHR13544:SF0">
    <property type="entry name" value="THIOREDOXIN REDUCTASE-LIKE SELENOPROTEIN T"/>
    <property type="match status" value="1"/>
</dbReference>
<dbReference type="KEGG" id="bpg:Bathy07g01060"/>
<dbReference type="GO" id="GO:0004791">
    <property type="term" value="F:thioredoxin-disulfide reductase (NADPH) activity"/>
    <property type="evidence" value="ECO:0007669"/>
    <property type="project" value="TreeGrafter"/>
</dbReference>
<dbReference type="OrthoDB" id="60822at2759"/>
<evidence type="ECO:0000256" key="2">
    <source>
        <dbReference type="ARBA" id="ARBA00023284"/>
    </source>
</evidence>
<evidence type="ECO:0000313" key="3">
    <source>
        <dbReference type="EMBL" id="CCO66369.1"/>
    </source>
</evidence>
<dbReference type="GeneID" id="19014596"/>
<keyword evidence="4" id="KW-1185">Reference proteome</keyword>
<dbReference type="Proteomes" id="UP000198341">
    <property type="component" value="Chromosome 7"/>
</dbReference>
<dbReference type="AlphaFoldDB" id="K8FI19"/>
<reference evidence="3 4" key="1">
    <citation type="submission" date="2011-10" db="EMBL/GenBank/DDBJ databases">
        <authorList>
            <person name="Genoscope - CEA"/>
        </authorList>
    </citation>
    <scope>NUCLEOTIDE SEQUENCE [LARGE SCALE GENOMIC DNA]</scope>
    <source>
        <strain evidence="3 4">RCC 1105</strain>
    </source>
</reference>
<dbReference type="EMBL" id="FO082272">
    <property type="protein sequence ID" value="CCO66369.1"/>
    <property type="molecule type" value="Genomic_DNA"/>
</dbReference>
<dbReference type="GO" id="GO:0045454">
    <property type="term" value="P:cell redox homeostasis"/>
    <property type="evidence" value="ECO:0007669"/>
    <property type="project" value="TreeGrafter"/>
</dbReference>
<dbReference type="RefSeq" id="XP_007512281.1">
    <property type="nucleotide sequence ID" value="XM_007512219.1"/>
</dbReference>